<dbReference type="Pfam" id="PF01431">
    <property type="entry name" value="Peptidase_M13"/>
    <property type="match status" value="1"/>
</dbReference>
<dbReference type="PaxDb" id="6945-B7PBQ2"/>
<dbReference type="VEuPathDB" id="VectorBase:ISCW002203"/>
<dbReference type="GO" id="GO:0016485">
    <property type="term" value="P:protein processing"/>
    <property type="evidence" value="ECO:0000318"/>
    <property type="project" value="GO_Central"/>
</dbReference>
<dbReference type="AlphaFoldDB" id="B7PBQ2"/>
<evidence type="ECO:0000313" key="2">
    <source>
        <dbReference type="EMBL" id="EEC04024.1"/>
    </source>
</evidence>
<evidence type="ECO:0000313" key="3">
    <source>
        <dbReference type="EnsemblMetazoa" id="ISCW002203-PA"/>
    </source>
</evidence>
<dbReference type="EMBL" id="ABJB010192423">
    <property type="status" value="NOT_ANNOTATED_CDS"/>
    <property type="molecule type" value="Genomic_DNA"/>
</dbReference>
<dbReference type="EMBL" id="DS678554">
    <property type="protein sequence ID" value="EEC04024.1"/>
    <property type="molecule type" value="Genomic_DNA"/>
</dbReference>
<reference evidence="3" key="2">
    <citation type="submission" date="2020-05" db="UniProtKB">
        <authorList>
            <consortium name="EnsemblMetazoa"/>
        </authorList>
    </citation>
    <scope>IDENTIFICATION</scope>
    <source>
        <strain evidence="3">wikel</strain>
    </source>
</reference>
<dbReference type="FunCoup" id="B7PBQ2">
    <property type="interactions" value="14"/>
</dbReference>
<dbReference type="VEuPathDB" id="VectorBase:ISCI002203"/>
<dbReference type="SUPFAM" id="SSF55486">
    <property type="entry name" value="Metalloproteases ('zincins'), catalytic domain"/>
    <property type="match status" value="1"/>
</dbReference>
<sequence>MTEESIMGVAIPFADASFMIDVQKVDRLFRIWINQVPSSYRTPVIGVFDAIANKTPNIDKATWKASINKYLLTPFDENLSLINLHNMWGLLIMSNLKKEFEANTKPVYHWLTMMVHSYLFSASSFEYVLLSRSPTSKCAATSGRWRHPCQDLYSYSCGNWDVFKKNDEDAYDRLERIVMETGRNWIMQTPVSSGQHRSRDKVMAAYKLCHEVYLGRKENMNDARQYLSRLGLRYYNDSFPVTGIVEFMVKLTMRHGIHTLLAIQPKYDLGNLGDSGNTTRLTISGQSLIVDNWIVDMTEESIMGVAIPFADASFMIDVQKVDRLFRIWINQVPSSYRTPVIGVFDAIANKTPNIDKATWKASINKYLLTPFDENLSLINLHNMWGLLIMSNLKKEFEANTKPVYHWLTMMVHSYLFSASSFEYVLLSRSPTSKCASYIRQVAPFALQALFAHKHVSTDDVALAKRIHRKFVSLSSRVFPWLGGDKSAQERFRNVRVILGIPDILYNPLTMDRHYSYLPKFDEPVVLSILLAFEAKAKHDMLNYQMGMFTSGVLANRYRFKPLREDGVAENFFLGATPLYVPYFSVFFIPPVLLSTTFFAGSSSVSQWASIGRLIARGMVHPFTVANVEKSDVGLLQYWPYDFYSEYALRIACMRNLYDNLIPSRGTRVYADVARDENMADIGGLELLLEGIKNDSCYVPTNPSRIPGLNQQKLLFVSYCMSFCGSRASIDSYVPSKIPRRDHRCNVVHELSIFYDTSASIMSLDHARVAKAYQQEITPCRRVDI</sequence>
<dbReference type="EMBL" id="ABJB010525250">
    <property type="status" value="NOT_ANNOTATED_CDS"/>
    <property type="molecule type" value="Genomic_DNA"/>
</dbReference>
<dbReference type="HOGENOM" id="CLU_357641_0_0_1"/>
<dbReference type="EMBL" id="ABJB010344075">
    <property type="status" value="NOT_ANNOTATED_CDS"/>
    <property type="molecule type" value="Genomic_DNA"/>
</dbReference>
<evidence type="ECO:0000259" key="1">
    <source>
        <dbReference type="Pfam" id="PF01431"/>
    </source>
</evidence>
<dbReference type="GO" id="GO:0004222">
    <property type="term" value="F:metalloendopeptidase activity"/>
    <property type="evidence" value="ECO:0000318"/>
    <property type="project" value="GO_Central"/>
</dbReference>
<proteinExistence type="predicted"/>
<accession>B7PBQ2</accession>
<feature type="domain" description="Peptidase M13 C-terminal" evidence="1">
    <location>
        <begin position="585"/>
        <end position="745"/>
    </location>
</feature>
<dbReference type="Proteomes" id="UP000001555">
    <property type="component" value="Unassembled WGS sequence"/>
</dbReference>
<dbReference type="InParanoid" id="B7PBQ2"/>
<dbReference type="EMBL" id="ABJB010918582">
    <property type="status" value="NOT_ANNOTATED_CDS"/>
    <property type="molecule type" value="Genomic_DNA"/>
</dbReference>
<dbReference type="PROSITE" id="PS51885">
    <property type="entry name" value="NEPRILYSIN"/>
    <property type="match status" value="1"/>
</dbReference>
<dbReference type="PANTHER" id="PTHR11733:SF241">
    <property type="entry name" value="GH26575P-RELATED"/>
    <property type="match status" value="1"/>
</dbReference>
<keyword evidence="4" id="KW-1185">Reference proteome</keyword>
<dbReference type="Gene3D" id="3.40.390.10">
    <property type="entry name" value="Collagenase (Catalytic Domain)"/>
    <property type="match status" value="2"/>
</dbReference>
<dbReference type="PANTHER" id="PTHR11733">
    <property type="entry name" value="ZINC METALLOPROTEASE FAMILY M13 NEPRILYSIN-RELATED"/>
    <property type="match status" value="1"/>
</dbReference>
<dbReference type="EnsemblMetazoa" id="ISCW002203-RA">
    <property type="protein sequence ID" value="ISCW002203-PA"/>
    <property type="gene ID" value="ISCW002203"/>
</dbReference>
<evidence type="ECO:0000313" key="4">
    <source>
        <dbReference type="Proteomes" id="UP000001555"/>
    </source>
</evidence>
<dbReference type="InterPro" id="IPR018497">
    <property type="entry name" value="Peptidase_M13_C"/>
</dbReference>
<dbReference type="InterPro" id="IPR042089">
    <property type="entry name" value="Peptidase_M13_dom_2"/>
</dbReference>
<dbReference type="GO" id="GO:0005886">
    <property type="term" value="C:plasma membrane"/>
    <property type="evidence" value="ECO:0000318"/>
    <property type="project" value="GO_Central"/>
</dbReference>
<dbReference type="Gene3D" id="1.10.1380.10">
    <property type="entry name" value="Neutral endopeptidase , domain2"/>
    <property type="match status" value="2"/>
</dbReference>
<gene>
    <name evidence="2" type="ORF">IscW_ISCW002203</name>
</gene>
<organism>
    <name type="scientific">Ixodes scapularis</name>
    <name type="common">Black-legged tick</name>
    <name type="synonym">Deer tick</name>
    <dbReference type="NCBI Taxonomy" id="6945"/>
    <lineage>
        <taxon>Eukaryota</taxon>
        <taxon>Metazoa</taxon>
        <taxon>Ecdysozoa</taxon>
        <taxon>Arthropoda</taxon>
        <taxon>Chelicerata</taxon>
        <taxon>Arachnida</taxon>
        <taxon>Acari</taxon>
        <taxon>Parasitiformes</taxon>
        <taxon>Ixodida</taxon>
        <taxon>Ixodoidea</taxon>
        <taxon>Ixodidae</taxon>
        <taxon>Ixodinae</taxon>
        <taxon>Ixodes</taxon>
    </lineage>
</organism>
<name>B7PBQ2_IXOSC</name>
<dbReference type="EMBL" id="ABJB011129964">
    <property type="status" value="NOT_ANNOTATED_CDS"/>
    <property type="molecule type" value="Genomic_DNA"/>
</dbReference>
<dbReference type="InterPro" id="IPR000718">
    <property type="entry name" value="Peptidase_M13"/>
</dbReference>
<protein>
    <recommendedName>
        <fullName evidence="1">Peptidase M13 C-terminal domain-containing protein</fullName>
    </recommendedName>
</protein>
<reference evidence="2 4" key="1">
    <citation type="submission" date="2008-03" db="EMBL/GenBank/DDBJ databases">
        <title>Annotation of Ixodes scapularis.</title>
        <authorList>
            <consortium name="Ixodes scapularis Genome Project Consortium"/>
            <person name="Caler E."/>
            <person name="Hannick L.I."/>
            <person name="Bidwell S."/>
            <person name="Joardar V."/>
            <person name="Thiagarajan M."/>
            <person name="Amedeo P."/>
            <person name="Galinsky K.J."/>
            <person name="Schobel S."/>
            <person name="Inman J."/>
            <person name="Hostetler J."/>
            <person name="Miller J."/>
            <person name="Hammond M."/>
            <person name="Megy K."/>
            <person name="Lawson D."/>
            <person name="Kodira C."/>
            <person name="Sutton G."/>
            <person name="Meyer J."/>
            <person name="Hill C.A."/>
            <person name="Birren B."/>
            <person name="Nene V."/>
            <person name="Collins F."/>
            <person name="Alarcon-Chaidez F."/>
            <person name="Wikel S."/>
            <person name="Strausberg R."/>
        </authorList>
    </citation>
    <scope>NUCLEOTIDE SEQUENCE [LARGE SCALE GENOMIC DNA]</scope>
    <source>
        <strain evidence="4">Wikel</strain>
        <strain evidence="2">Wikel colony</strain>
    </source>
</reference>
<dbReference type="VEuPathDB" id="VectorBase:ISCP_036871"/>
<dbReference type="InterPro" id="IPR024079">
    <property type="entry name" value="MetalloPept_cat_dom_sf"/>
</dbReference>